<feature type="compositionally biased region" description="Basic and acidic residues" evidence="1">
    <location>
        <begin position="306"/>
        <end position="329"/>
    </location>
</feature>
<feature type="compositionally biased region" description="Basic and acidic residues" evidence="1">
    <location>
        <begin position="274"/>
        <end position="297"/>
    </location>
</feature>
<dbReference type="RefSeq" id="XP_062624481.1">
    <property type="nucleotide sequence ID" value="XM_062768497.1"/>
</dbReference>
<evidence type="ECO:0000313" key="2">
    <source>
        <dbReference type="EMBL" id="WOO78449.1"/>
    </source>
</evidence>
<protein>
    <submittedName>
        <fullName evidence="2">Uncharacterized protein</fullName>
    </submittedName>
</protein>
<dbReference type="AlphaFoldDB" id="A0AAF1BJK1"/>
<accession>A0AAF1BJK1</accession>
<evidence type="ECO:0000313" key="3">
    <source>
        <dbReference type="Proteomes" id="UP000827549"/>
    </source>
</evidence>
<keyword evidence="3" id="KW-1185">Reference proteome</keyword>
<proteinExistence type="predicted"/>
<name>A0AAF1BJK1_9TREE</name>
<dbReference type="EMBL" id="CP086715">
    <property type="protein sequence ID" value="WOO78449.1"/>
    <property type="molecule type" value="Genomic_DNA"/>
</dbReference>
<gene>
    <name evidence="2" type="ORF">LOC62_02G001996</name>
</gene>
<evidence type="ECO:0000256" key="1">
    <source>
        <dbReference type="SAM" id="MobiDB-lite"/>
    </source>
</evidence>
<reference evidence="2" key="1">
    <citation type="submission" date="2023-10" db="EMBL/GenBank/DDBJ databases">
        <authorList>
            <person name="Noh H."/>
        </authorList>
    </citation>
    <scope>NUCLEOTIDE SEQUENCE</scope>
    <source>
        <strain evidence="2">DUCC4014</strain>
    </source>
</reference>
<organism evidence="2 3">
    <name type="scientific">Vanrija pseudolonga</name>
    <dbReference type="NCBI Taxonomy" id="143232"/>
    <lineage>
        <taxon>Eukaryota</taxon>
        <taxon>Fungi</taxon>
        <taxon>Dikarya</taxon>
        <taxon>Basidiomycota</taxon>
        <taxon>Agaricomycotina</taxon>
        <taxon>Tremellomycetes</taxon>
        <taxon>Trichosporonales</taxon>
        <taxon>Trichosporonaceae</taxon>
        <taxon>Vanrija</taxon>
    </lineage>
</organism>
<dbReference type="Proteomes" id="UP000827549">
    <property type="component" value="Chromosome 2"/>
</dbReference>
<dbReference type="GeneID" id="87805247"/>
<feature type="compositionally biased region" description="Basic and acidic residues" evidence="1">
    <location>
        <begin position="242"/>
        <end position="252"/>
    </location>
</feature>
<feature type="region of interest" description="Disordered" evidence="1">
    <location>
        <begin position="242"/>
        <end position="363"/>
    </location>
</feature>
<sequence>MAYKEALNRQAHPHSRELPAFNDAGMLMTRYHSETIEAWYWIYVNNSRGLLRLAGARPPEPPVYVLFLFAWNEHRCVQHNEQVTTEWLTSPVPTIGRWRTVPFAGWPQLLMLAHAWHSCADKAAFWKKYIITDGAFSIWMPRSFAEEEALKRRPIDKKEEAKLSDLELEERKPRPYKLSDVLPAFDRQGNLSTLDKWDKVQARIWWYPGPLGNWEPHTWVTIYTDSSEEYCLLQNLSKELRDANNNHNDPPDVHQGTHLYGNGFQYQPIDSDEEKAAKDKAAKDKAAKDKVAKDKKAKEKKAKDKKSKDTKAKDKKDDDKKDDDTKNKPAEPPGPRYSTRTNNEADYVQPKMEDGFVQVPFES</sequence>